<proteinExistence type="predicted"/>
<dbReference type="EMBL" id="JBAMMX010000021">
    <property type="protein sequence ID" value="KAK6919742.1"/>
    <property type="molecule type" value="Genomic_DNA"/>
</dbReference>
<accession>A0AAN8Z0E8</accession>
<reference evidence="1 2" key="1">
    <citation type="submission" date="2023-12" db="EMBL/GenBank/DDBJ databases">
        <title>A high-quality genome assembly for Dillenia turbinata (Dilleniales).</title>
        <authorList>
            <person name="Chanderbali A."/>
        </authorList>
    </citation>
    <scope>NUCLEOTIDE SEQUENCE [LARGE SCALE GENOMIC DNA]</scope>
    <source>
        <strain evidence="1">LSX21</strain>
        <tissue evidence="1">Leaf</tissue>
    </source>
</reference>
<comment type="caution">
    <text evidence="1">The sequence shown here is derived from an EMBL/GenBank/DDBJ whole genome shotgun (WGS) entry which is preliminary data.</text>
</comment>
<name>A0AAN8Z0E8_9MAGN</name>
<protein>
    <submittedName>
        <fullName evidence="1">Uncharacterized protein</fullName>
    </submittedName>
</protein>
<dbReference type="AlphaFoldDB" id="A0AAN8Z0E8"/>
<organism evidence="1 2">
    <name type="scientific">Dillenia turbinata</name>
    <dbReference type="NCBI Taxonomy" id="194707"/>
    <lineage>
        <taxon>Eukaryota</taxon>
        <taxon>Viridiplantae</taxon>
        <taxon>Streptophyta</taxon>
        <taxon>Embryophyta</taxon>
        <taxon>Tracheophyta</taxon>
        <taxon>Spermatophyta</taxon>
        <taxon>Magnoliopsida</taxon>
        <taxon>eudicotyledons</taxon>
        <taxon>Gunneridae</taxon>
        <taxon>Pentapetalae</taxon>
        <taxon>Dilleniales</taxon>
        <taxon>Dilleniaceae</taxon>
        <taxon>Dillenia</taxon>
    </lineage>
</organism>
<evidence type="ECO:0000313" key="1">
    <source>
        <dbReference type="EMBL" id="KAK6919742.1"/>
    </source>
</evidence>
<gene>
    <name evidence="1" type="ORF">RJ641_015646</name>
</gene>
<feature type="non-terminal residue" evidence="1">
    <location>
        <position position="1"/>
    </location>
</feature>
<dbReference type="Proteomes" id="UP001370490">
    <property type="component" value="Unassembled WGS sequence"/>
</dbReference>
<evidence type="ECO:0000313" key="2">
    <source>
        <dbReference type="Proteomes" id="UP001370490"/>
    </source>
</evidence>
<keyword evidence="2" id="KW-1185">Reference proteome</keyword>
<sequence>YVLQFCAIGMESEISETAGKRLKPNLCMYIMEENEIGEGDGNGVAEEGMTNEMASEQMELAIALILENMESFTQLAPPTPTPTPTPTYLPLA</sequence>